<sequence length="97" mass="11101">MKENKISKMRKNFIVDESKTSRNREKIGIGIERYINISESLNTWKKAFIGMSILSLMLGGVSIVKILSGTTVNENVKKIKIVELEKIKFLGEDNERK</sequence>
<accession>D1AV86</accession>
<keyword evidence="1" id="KW-1133">Transmembrane helix</keyword>
<name>D1AV86_STRM9</name>
<proteinExistence type="predicted"/>
<evidence type="ECO:0000256" key="1">
    <source>
        <dbReference type="SAM" id="Phobius"/>
    </source>
</evidence>
<gene>
    <name evidence="2" type="ordered locus">Smon_1191</name>
</gene>
<dbReference type="AlphaFoldDB" id="D1AV86"/>
<organism evidence="2 3">
    <name type="scientific">Streptobacillus moniliformis (strain ATCC 14647 / DSM 12112 / NCTC 10651 / 9901)</name>
    <dbReference type="NCBI Taxonomy" id="519441"/>
    <lineage>
        <taxon>Bacteria</taxon>
        <taxon>Fusobacteriati</taxon>
        <taxon>Fusobacteriota</taxon>
        <taxon>Fusobacteriia</taxon>
        <taxon>Fusobacteriales</taxon>
        <taxon>Leptotrichiaceae</taxon>
        <taxon>Streptobacillus</taxon>
    </lineage>
</organism>
<evidence type="ECO:0000313" key="3">
    <source>
        <dbReference type="Proteomes" id="UP000002072"/>
    </source>
</evidence>
<dbReference type="eggNOG" id="COG3701">
    <property type="taxonomic scope" value="Bacteria"/>
</dbReference>
<evidence type="ECO:0000313" key="2">
    <source>
        <dbReference type="EMBL" id="ACZ01646.1"/>
    </source>
</evidence>
<feature type="transmembrane region" description="Helical" evidence="1">
    <location>
        <begin position="47"/>
        <end position="67"/>
    </location>
</feature>
<dbReference type="GeneID" id="69248194"/>
<reference evidence="2 3" key="1">
    <citation type="journal article" date="2009" name="Stand. Genomic Sci.">
        <title>Complete genome sequence of Streptobacillus moniliformis type strain (9901T).</title>
        <authorList>
            <person name="Nolan M."/>
            <person name="Gronow S."/>
            <person name="Lapidus A."/>
            <person name="Ivanova N."/>
            <person name="Copeland A."/>
            <person name="Lucas S."/>
            <person name="Del Rio T.G."/>
            <person name="Chen F."/>
            <person name="Tice H."/>
            <person name="Pitluck S."/>
            <person name="Cheng J.F."/>
            <person name="Sims D."/>
            <person name="Meincke L."/>
            <person name="Bruce D."/>
            <person name="Goodwin L."/>
            <person name="Brettin T."/>
            <person name="Han C."/>
            <person name="Detter J.C."/>
            <person name="Ovchinikova G."/>
            <person name="Pati A."/>
            <person name="Mavromatis K."/>
            <person name="Mikhailova N."/>
            <person name="Chen A."/>
            <person name="Palaniappan K."/>
            <person name="Land M."/>
            <person name="Hauser L."/>
            <person name="Chang Y.J."/>
            <person name="Jeffries C.D."/>
            <person name="Rohde M."/>
            <person name="Sproer C."/>
            <person name="Goker M."/>
            <person name="Bristow J."/>
            <person name="Eisen J.A."/>
            <person name="Markowitz V."/>
            <person name="Hugenholtz P."/>
            <person name="Kyrpides N.C."/>
            <person name="Klenk H.P."/>
            <person name="Chain P."/>
        </authorList>
    </citation>
    <scope>NUCLEOTIDE SEQUENCE [LARGE SCALE GENOMIC DNA]</scope>
    <source>
        <strain evidence="3">ATCC 14647 / DSM 12112 / NCTC 10651 / 9901</strain>
    </source>
</reference>
<dbReference type="STRING" id="519441.Smon_1191"/>
<keyword evidence="1" id="KW-0472">Membrane</keyword>
<dbReference type="EMBL" id="CP001779">
    <property type="protein sequence ID" value="ACZ01646.1"/>
    <property type="molecule type" value="Genomic_DNA"/>
</dbReference>
<dbReference type="HOGENOM" id="CLU_2345492_0_0_0"/>
<dbReference type="Proteomes" id="UP000002072">
    <property type="component" value="Chromosome"/>
</dbReference>
<keyword evidence="3" id="KW-1185">Reference proteome</keyword>
<dbReference type="RefSeq" id="WP_012859193.1">
    <property type="nucleotide sequence ID" value="NC_013515.1"/>
</dbReference>
<keyword evidence="1" id="KW-0812">Transmembrane</keyword>
<protein>
    <submittedName>
        <fullName evidence="2">Uncharacterized protein</fullName>
    </submittedName>
</protein>
<dbReference type="KEGG" id="smf:Smon_1191"/>